<dbReference type="PANTHER" id="PTHR30619:SF7">
    <property type="entry name" value="BETA-LACTAMASE DOMAIN PROTEIN"/>
    <property type="match status" value="1"/>
</dbReference>
<comment type="subcellular location">
    <subcellularLocation>
        <location evidence="1">Cell membrane</location>
        <topology evidence="1">Multi-pass membrane protein</topology>
    </subcellularLocation>
</comment>
<dbReference type="NCBIfam" id="TIGR00360">
    <property type="entry name" value="ComEC_N-term"/>
    <property type="match status" value="1"/>
</dbReference>
<comment type="caution">
    <text evidence="8">The sequence shown here is derived from an EMBL/GenBank/DDBJ whole genome shotgun (WGS) entry which is preliminary data.</text>
</comment>
<name>A0A6N8JM53_9ACTN</name>
<dbReference type="Gene3D" id="3.60.15.10">
    <property type="entry name" value="Ribonuclease Z/Hydroxyacylglutathione hydrolase-like"/>
    <property type="match status" value="1"/>
</dbReference>
<keyword evidence="5 6" id="KW-0472">Membrane</keyword>
<dbReference type="InterPro" id="IPR052159">
    <property type="entry name" value="Competence_DNA_uptake"/>
</dbReference>
<feature type="transmembrane region" description="Helical" evidence="6">
    <location>
        <begin position="242"/>
        <end position="261"/>
    </location>
</feature>
<evidence type="ECO:0000256" key="5">
    <source>
        <dbReference type="ARBA" id="ARBA00023136"/>
    </source>
</evidence>
<feature type="transmembrane region" description="Helical" evidence="6">
    <location>
        <begin position="375"/>
        <end position="395"/>
    </location>
</feature>
<dbReference type="InterPro" id="IPR001279">
    <property type="entry name" value="Metallo-B-lactamas"/>
</dbReference>
<dbReference type="InterPro" id="IPR035681">
    <property type="entry name" value="ComA-like_MBL"/>
</dbReference>
<dbReference type="CDD" id="cd07731">
    <property type="entry name" value="ComA-like_MBL-fold"/>
    <property type="match status" value="1"/>
</dbReference>
<feature type="transmembrane region" description="Helical" evidence="6">
    <location>
        <begin position="343"/>
        <end position="363"/>
    </location>
</feature>
<sequence length="779" mass="78931">MRVSSREPLAPPRPHLPPVLLAGLAFWAAGVLVHPFLRNVGAEGCVALGASAMAAGVTVGAVCVRRRVVPLTAVAALGVAAALVACASAAWSLTAAASMAGGERLWECTLTTDARQSDFGATATVRAASDGRVIAVRLNLPAEAGDLMQGERLTVRAALRAPSAAAAESFWNSGLAGSLTVRDLPAPEERRGALLAGLRHHAIGLIERYGGEGAPLVQALVCGWRGPMEESGAYEQFKRVGLAHLVAVSGAHLSIVTLFVTSGLRLVRLGRRAIAVVTALFLVGYVGFTGMPVSALRAASMVATGLLALLTDRRSSALAALGLCLIAFGAADVSALLSPSFVLSAGSTLGIVVLAPLFTSWAARARPAVAAASAPLALTAASTLATQPYAAALFAQVPLLSPVANMVGAPLFTVACVTGFAAVLAACLVPAVAPLSLGAAGAAAAPLAWAVRGLAAVPGTCLPVDGDAAAMVLLSVVMVAGLWAWWPSPSGRSLAAAAGALATAALLAAAPWRAGADEIVMLDVGQGDAFLVRSQGAALLVDTGNRDALLKEACARQGVRFLDRVAVTHPDDDHCGSLEALGDVAAVEGLLVADDLLECPCEGCGDLRDRAESERYPAGVRGLKVGDAVTCGRFTLTVVWPASFADEGGNGDSLSFLCSYDGDGDGAAEWTALLCGDAEAEQLRAMAPSLPADGIDVLKVGHHGSKKSLDESLVARLAPRIALVSVGAGNRYGHPAPEVCDLLAEGGCAVLCTDEAGDVTVAFSMEKIEVSTEHAAPSS</sequence>
<reference evidence="8 9" key="1">
    <citation type="submission" date="2019-12" db="EMBL/GenBank/DDBJ databases">
        <title>Microbes associate with the intestines of laboratory mice.</title>
        <authorList>
            <person name="Navarre W."/>
            <person name="Wong E."/>
        </authorList>
    </citation>
    <scope>NUCLEOTIDE SEQUENCE [LARGE SCALE GENOMIC DNA]</scope>
    <source>
        <strain evidence="8 9">NM66_B29</strain>
    </source>
</reference>
<feature type="domain" description="Metallo-beta-lactamase" evidence="7">
    <location>
        <begin position="526"/>
        <end position="728"/>
    </location>
</feature>
<dbReference type="Pfam" id="PF03772">
    <property type="entry name" value="Competence"/>
    <property type="match status" value="1"/>
</dbReference>
<dbReference type="InterPro" id="IPR004477">
    <property type="entry name" value="ComEC_N"/>
</dbReference>
<feature type="transmembrane region" description="Helical" evidence="6">
    <location>
        <begin position="317"/>
        <end position="337"/>
    </location>
</feature>
<dbReference type="RefSeq" id="WP_160344103.1">
    <property type="nucleotide sequence ID" value="NZ_WSRR01000001.1"/>
</dbReference>
<dbReference type="PANTHER" id="PTHR30619">
    <property type="entry name" value="DNA INTERNALIZATION/COMPETENCE PROTEIN COMEC/REC2"/>
    <property type="match status" value="1"/>
</dbReference>
<feature type="transmembrane region" description="Helical" evidence="6">
    <location>
        <begin position="468"/>
        <end position="486"/>
    </location>
</feature>
<feature type="transmembrane region" description="Helical" evidence="6">
    <location>
        <begin position="493"/>
        <end position="512"/>
    </location>
</feature>
<feature type="transmembrane region" description="Helical" evidence="6">
    <location>
        <begin position="68"/>
        <end position="91"/>
    </location>
</feature>
<evidence type="ECO:0000256" key="3">
    <source>
        <dbReference type="ARBA" id="ARBA00022692"/>
    </source>
</evidence>
<dbReference type="GO" id="GO:0005886">
    <property type="term" value="C:plasma membrane"/>
    <property type="evidence" value="ECO:0007669"/>
    <property type="project" value="UniProtKB-SubCell"/>
</dbReference>
<dbReference type="SMART" id="SM00849">
    <property type="entry name" value="Lactamase_B"/>
    <property type="match status" value="1"/>
</dbReference>
<keyword evidence="8" id="KW-0378">Hydrolase</keyword>
<organism evidence="8 9">
    <name type="scientific">Adlercreutzia mucosicola</name>
    <dbReference type="NCBI Taxonomy" id="580026"/>
    <lineage>
        <taxon>Bacteria</taxon>
        <taxon>Bacillati</taxon>
        <taxon>Actinomycetota</taxon>
        <taxon>Coriobacteriia</taxon>
        <taxon>Eggerthellales</taxon>
        <taxon>Eggerthellaceae</taxon>
        <taxon>Adlercreutzia</taxon>
    </lineage>
</organism>
<evidence type="ECO:0000259" key="7">
    <source>
        <dbReference type="SMART" id="SM00849"/>
    </source>
</evidence>
<dbReference type="AlphaFoldDB" id="A0A6N8JM53"/>
<proteinExistence type="predicted"/>
<dbReference type="EMBL" id="WSRR01000001">
    <property type="protein sequence ID" value="MVX59890.1"/>
    <property type="molecule type" value="Genomic_DNA"/>
</dbReference>
<evidence type="ECO:0000256" key="6">
    <source>
        <dbReference type="SAM" id="Phobius"/>
    </source>
</evidence>
<feature type="transmembrane region" description="Helical" evidence="6">
    <location>
        <begin position="273"/>
        <end position="296"/>
    </location>
</feature>
<feature type="transmembrane region" description="Helical" evidence="6">
    <location>
        <begin position="407"/>
        <end position="428"/>
    </location>
</feature>
<keyword evidence="2" id="KW-1003">Cell membrane</keyword>
<keyword evidence="3 6" id="KW-0812">Transmembrane</keyword>
<keyword evidence="4 6" id="KW-1133">Transmembrane helix</keyword>
<evidence type="ECO:0000313" key="8">
    <source>
        <dbReference type="EMBL" id="MVX59890.1"/>
    </source>
</evidence>
<dbReference type="GO" id="GO:0016787">
    <property type="term" value="F:hydrolase activity"/>
    <property type="evidence" value="ECO:0007669"/>
    <property type="project" value="UniProtKB-KW"/>
</dbReference>
<dbReference type="Proteomes" id="UP000463388">
    <property type="component" value="Unassembled WGS sequence"/>
</dbReference>
<feature type="transmembrane region" description="Helical" evidence="6">
    <location>
        <begin position="20"/>
        <end position="37"/>
    </location>
</feature>
<evidence type="ECO:0000313" key="9">
    <source>
        <dbReference type="Proteomes" id="UP000463388"/>
    </source>
</evidence>
<accession>A0A6N8JM53</accession>
<feature type="transmembrane region" description="Helical" evidence="6">
    <location>
        <begin position="435"/>
        <end position="456"/>
    </location>
</feature>
<dbReference type="SUPFAM" id="SSF56281">
    <property type="entry name" value="Metallo-hydrolase/oxidoreductase"/>
    <property type="match status" value="1"/>
</dbReference>
<keyword evidence="9" id="KW-1185">Reference proteome</keyword>
<evidence type="ECO:0000256" key="2">
    <source>
        <dbReference type="ARBA" id="ARBA00022475"/>
    </source>
</evidence>
<feature type="transmembrane region" description="Helical" evidence="6">
    <location>
        <begin position="44"/>
        <end position="62"/>
    </location>
</feature>
<evidence type="ECO:0000256" key="1">
    <source>
        <dbReference type="ARBA" id="ARBA00004651"/>
    </source>
</evidence>
<dbReference type="OrthoDB" id="7177610at2"/>
<dbReference type="Pfam" id="PF00753">
    <property type="entry name" value="Lactamase_B"/>
    <property type="match status" value="1"/>
</dbReference>
<dbReference type="InterPro" id="IPR036866">
    <property type="entry name" value="RibonucZ/Hydroxyglut_hydro"/>
</dbReference>
<evidence type="ECO:0000256" key="4">
    <source>
        <dbReference type="ARBA" id="ARBA00022989"/>
    </source>
</evidence>
<protein>
    <submittedName>
        <fullName evidence="8">MBL fold metallo-hydrolase</fullName>
    </submittedName>
</protein>
<gene>
    <name evidence="8" type="ORF">GKZ27_00145</name>
</gene>